<proteinExistence type="predicted"/>
<evidence type="ECO:0000313" key="1">
    <source>
        <dbReference type="EMBL" id="KAI8528695.1"/>
    </source>
</evidence>
<sequence>MELKMAEVVISKTCTFSSSCSSIQHHKNGISTFPVKSTMVSSEMGFPSLKIATISKKGNTRLSSPSPLYAQMSIGIIGKAQKIVGERASTQYEINKCRWRSCGIPLECWGQTGGC</sequence>
<dbReference type="Proteomes" id="UP001062846">
    <property type="component" value="Chromosome 12"/>
</dbReference>
<comment type="caution">
    <text evidence="1">The sequence shown here is derived from an EMBL/GenBank/DDBJ whole genome shotgun (WGS) entry which is preliminary data.</text>
</comment>
<name>A0ACC0LJ96_RHOML</name>
<keyword evidence="2" id="KW-1185">Reference proteome</keyword>
<protein>
    <submittedName>
        <fullName evidence="1">Uncharacterized protein</fullName>
    </submittedName>
</protein>
<dbReference type="EMBL" id="CM046399">
    <property type="protein sequence ID" value="KAI8528695.1"/>
    <property type="molecule type" value="Genomic_DNA"/>
</dbReference>
<organism evidence="1 2">
    <name type="scientific">Rhododendron molle</name>
    <name type="common">Chinese azalea</name>
    <name type="synonym">Azalea mollis</name>
    <dbReference type="NCBI Taxonomy" id="49168"/>
    <lineage>
        <taxon>Eukaryota</taxon>
        <taxon>Viridiplantae</taxon>
        <taxon>Streptophyta</taxon>
        <taxon>Embryophyta</taxon>
        <taxon>Tracheophyta</taxon>
        <taxon>Spermatophyta</taxon>
        <taxon>Magnoliopsida</taxon>
        <taxon>eudicotyledons</taxon>
        <taxon>Gunneridae</taxon>
        <taxon>Pentapetalae</taxon>
        <taxon>asterids</taxon>
        <taxon>Ericales</taxon>
        <taxon>Ericaceae</taxon>
        <taxon>Ericoideae</taxon>
        <taxon>Rhodoreae</taxon>
        <taxon>Rhododendron</taxon>
    </lineage>
</organism>
<accession>A0ACC0LJ96</accession>
<gene>
    <name evidence="1" type="ORF">RHMOL_Rhmol12G0167800</name>
</gene>
<reference evidence="1" key="1">
    <citation type="submission" date="2022-02" db="EMBL/GenBank/DDBJ databases">
        <title>Plant Genome Project.</title>
        <authorList>
            <person name="Zhang R.-G."/>
        </authorList>
    </citation>
    <scope>NUCLEOTIDE SEQUENCE</scope>
    <source>
        <strain evidence="1">AT1</strain>
    </source>
</reference>
<evidence type="ECO:0000313" key="2">
    <source>
        <dbReference type="Proteomes" id="UP001062846"/>
    </source>
</evidence>